<dbReference type="InterPro" id="IPR017853">
    <property type="entry name" value="GH"/>
</dbReference>
<comment type="similarity">
    <text evidence="1">Belongs to the glycosyl hydrolase 3 family.</text>
</comment>
<feature type="domain" description="Glycoside hydrolase family 3 N-terminal" evidence="5">
    <location>
        <begin position="71"/>
        <end position="351"/>
    </location>
</feature>
<dbReference type="EMBL" id="JAVLVT010000009">
    <property type="protein sequence ID" value="MDS1271991.1"/>
    <property type="molecule type" value="Genomic_DNA"/>
</dbReference>
<dbReference type="InterPro" id="IPR050226">
    <property type="entry name" value="NagZ_Beta-hexosaminidase"/>
</dbReference>
<gene>
    <name evidence="6" type="ORF">RIF23_16995</name>
</gene>
<evidence type="ECO:0000313" key="6">
    <source>
        <dbReference type="EMBL" id="MDS1271991.1"/>
    </source>
</evidence>
<dbReference type="SUPFAM" id="SSF51445">
    <property type="entry name" value="(Trans)glycosidases"/>
    <property type="match status" value="1"/>
</dbReference>
<dbReference type="PANTHER" id="PTHR30480:SF16">
    <property type="entry name" value="GLYCOSIDE HYDROLASE FAMILY 3 DOMAIN PROTEIN"/>
    <property type="match status" value="1"/>
</dbReference>
<evidence type="ECO:0000256" key="3">
    <source>
        <dbReference type="ARBA" id="ARBA00023295"/>
    </source>
</evidence>
<evidence type="ECO:0000259" key="5">
    <source>
        <dbReference type="Pfam" id="PF00933"/>
    </source>
</evidence>
<dbReference type="PANTHER" id="PTHR30480">
    <property type="entry name" value="BETA-HEXOSAMINIDASE-RELATED"/>
    <property type="match status" value="1"/>
</dbReference>
<feature type="region of interest" description="Disordered" evidence="4">
    <location>
        <begin position="490"/>
        <end position="524"/>
    </location>
</feature>
<name>A0ABU2H9J1_9ACTN</name>
<accession>A0ABU2H9J1</accession>
<feature type="compositionally biased region" description="Low complexity" evidence="4">
    <location>
        <begin position="490"/>
        <end position="504"/>
    </location>
</feature>
<keyword evidence="7" id="KW-1185">Reference proteome</keyword>
<protein>
    <submittedName>
        <fullName evidence="6">Glycoside hydrolase family 3 N-terminal domain-containing protein</fullName>
    </submittedName>
</protein>
<dbReference type="Pfam" id="PF00933">
    <property type="entry name" value="Glyco_hydro_3"/>
    <property type="match status" value="1"/>
</dbReference>
<feature type="compositionally biased region" description="Low complexity" evidence="4">
    <location>
        <begin position="361"/>
        <end position="383"/>
    </location>
</feature>
<evidence type="ECO:0000256" key="4">
    <source>
        <dbReference type="SAM" id="MobiDB-lite"/>
    </source>
</evidence>
<feature type="compositionally biased region" description="Polar residues" evidence="4">
    <location>
        <begin position="505"/>
        <end position="514"/>
    </location>
</feature>
<proteinExistence type="inferred from homology"/>
<dbReference type="Gene3D" id="3.20.20.300">
    <property type="entry name" value="Glycoside hydrolase, family 3, N-terminal domain"/>
    <property type="match status" value="1"/>
</dbReference>
<evidence type="ECO:0000256" key="1">
    <source>
        <dbReference type="ARBA" id="ARBA00005336"/>
    </source>
</evidence>
<feature type="region of interest" description="Disordered" evidence="4">
    <location>
        <begin position="1"/>
        <end position="20"/>
    </location>
</feature>
<dbReference type="RefSeq" id="WP_310913548.1">
    <property type="nucleotide sequence ID" value="NZ_JAVLVT010000009.1"/>
</dbReference>
<organism evidence="6 7">
    <name type="scientific">Lipingzhangella rawalii</name>
    <dbReference type="NCBI Taxonomy" id="2055835"/>
    <lineage>
        <taxon>Bacteria</taxon>
        <taxon>Bacillati</taxon>
        <taxon>Actinomycetota</taxon>
        <taxon>Actinomycetes</taxon>
        <taxon>Streptosporangiales</taxon>
        <taxon>Nocardiopsidaceae</taxon>
        <taxon>Lipingzhangella</taxon>
    </lineage>
</organism>
<dbReference type="GO" id="GO:0016787">
    <property type="term" value="F:hydrolase activity"/>
    <property type="evidence" value="ECO:0007669"/>
    <property type="project" value="UniProtKB-KW"/>
</dbReference>
<keyword evidence="3" id="KW-0326">Glycosidase</keyword>
<dbReference type="Proteomes" id="UP001250214">
    <property type="component" value="Unassembled WGS sequence"/>
</dbReference>
<feature type="region of interest" description="Disordered" evidence="4">
    <location>
        <begin position="360"/>
        <end position="389"/>
    </location>
</feature>
<dbReference type="InterPro" id="IPR036962">
    <property type="entry name" value="Glyco_hydro_3_N_sf"/>
</dbReference>
<keyword evidence="2 6" id="KW-0378">Hydrolase</keyword>
<evidence type="ECO:0000256" key="2">
    <source>
        <dbReference type="ARBA" id="ARBA00022801"/>
    </source>
</evidence>
<reference evidence="7" key="1">
    <citation type="submission" date="2023-07" db="EMBL/GenBank/DDBJ databases">
        <title>Novel species in the genus Lipingzhangella isolated from Sambhar Salt Lake.</title>
        <authorList>
            <person name="Jiya N."/>
            <person name="Kajale S."/>
            <person name="Sharma A."/>
        </authorList>
    </citation>
    <scope>NUCLEOTIDE SEQUENCE [LARGE SCALE GENOMIC DNA]</scope>
    <source>
        <strain evidence="7">LS1_29</strain>
    </source>
</reference>
<comment type="caution">
    <text evidence="6">The sequence shown here is derived from an EMBL/GenBank/DDBJ whole genome shotgun (WGS) entry which is preliminary data.</text>
</comment>
<feature type="compositionally biased region" description="Polar residues" evidence="4">
    <location>
        <begin position="1"/>
        <end position="10"/>
    </location>
</feature>
<dbReference type="InterPro" id="IPR001764">
    <property type="entry name" value="Glyco_hydro_3_N"/>
</dbReference>
<evidence type="ECO:0000313" key="7">
    <source>
        <dbReference type="Proteomes" id="UP001250214"/>
    </source>
</evidence>
<sequence length="556" mass="57628">MTRTQHTSPSHGRRPDRDPSVVRMLHTVLMPGFSGTADTLPDWLLRALDEGLGGVAYFTPNLATGAEPLSTRLHAHQPRLLIASDEEGGPVTRMDAGTGSPYPGNAALGTIDDPATTHEVARSIGADLRSAGVDINLAPPVDVNVNPHNPVIGVRAFGADPDTVQRHGVAFVQGLQSTGVAATLKHYPGHGDTHTDSHRGLPVIDRSVPELAERELVPFAAGVAAGARLVMPGHIRIPALGEAPASVNPRAYNLLRGQLGFDGPTVTDALDMRALSYLAPAGSTAARRIAEAAVAALRAGADLLCLGNPNLEPTGTDALVFGTAMAALRDAVARGDVPLTRLAEASARITALAARSEHIRSTTAADATASPASTASSGNGPAAEAVDPPARVRLGARVAQRALGVRGPVGQLAGANHAHLVDLRRTSTVIERPPPWLATALRDLGIRLHVSTRASHAAPTSHQDDETLPVVVLTDDAEQPHVHAELAKLADSADSAESAESESSPDTGDATQPGQPVLVVTGWPRPAETQYPRVVWTLGDSRAGAWAAARALVADA</sequence>